<organism evidence="1 2">
    <name type="scientific">Ameca splendens</name>
    <dbReference type="NCBI Taxonomy" id="208324"/>
    <lineage>
        <taxon>Eukaryota</taxon>
        <taxon>Metazoa</taxon>
        <taxon>Chordata</taxon>
        <taxon>Craniata</taxon>
        <taxon>Vertebrata</taxon>
        <taxon>Euteleostomi</taxon>
        <taxon>Actinopterygii</taxon>
        <taxon>Neopterygii</taxon>
        <taxon>Teleostei</taxon>
        <taxon>Neoteleostei</taxon>
        <taxon>Acanthomorphata</taxon>
        <taxon>Ovalentaria</taxon>
        <taxon>Atherinomorphae</taxon>
        <taxon>Cyprinodontiformes</taxon>
        <taxon>Goodeidae</taxon>
        <taxon>Ameca</taxon>
    </lineage>
</organism>
<evidence type="ECO:0000313" key="1">
    <source>
        <dbReference type="EMBL" id="MEQ2279182.1"/>
    </source>
</evidence>
<accession>A0ABV0XCK3</accession>
<proteinExistence type="predicted"/>
<name>A0ABV0XCK3_9TELE</name>
<dbReference type="EMBL" id="JAHRIP010000331">
    <property type="protein sequence ID" value="MEQ2279182.1"/>
    <property type="molecule type" value="Genomic_DNA"/>
</dbReference>
<sequence length="110" mass="12371">MINALLDPALDGQIFVKCCYSPFGEKKGTPWAGCQSIKGQHRHTQDKQLSTNTQSCFWILKGSQSTQGEPTHAQGEHANSIQKDLRLVFEPRTFLLQRNSCTTVQALFYL</sequence>
<reference evidence="1 2" key="1">
    <citation type="submission" date="2021-06" db="EMBL/GenBank/DDBJ databases">
        <authorList>
            <person name="Palmer J.M."/>
        </authorList>
    </citation>
    <scope>NUCLEOTIDE SEQUENCE [LARGE SCALE GENOMIC DNA]</scope>
    <source>
        <strain evidence="1 2">AS_MEX2019</strain>
        <tissue evidence="1">Muscle</tissue>
    </source>
</reference>
<protein>
    <submittedName>
        <fullName evidence="1">Uncharacterized protein</fullName>
    </submittedName>
</protein>
<comment type="caution">
    <text evidence="1">The sequence shown here is derived from an EMBL/GenBank/DDBJ whole genome shotgun (WGS) entry which is preliminary data.</text>
</comment>
<evidence type="ECO:0000313" key="2">
    <source>
        <dbReference type="Proteomes" id="UP001469553"/>
    </source>
</evidence>
<keyword evidence="2" id="KW-1185">Reference proteome</keyword>
<gene>
    <name evidence="1" type="ORF">AMECASPLE_006764</name>
</gene>
<dbReference type="Proteomes" id="UP001469553">
    <property type="component" value="Unassembled WGS sequence"/>
</dbReference>